<name>A0A545AQY6_9ACTN</name>
<dbReference type="InterPro" id="IPR036410">
    <property type="entry name" value="HSP_DnaJ_Cys-rich_dom_sf"/>
</dbReference>
<evidence type="ECO:0000256" key="1">
    <source>
        <dbReference type="SAM" id="Phobius"/>
    </source>
</evidence>
<keyword evidence="1" id="KW-0472">Membrane</keyword>
<comment type="caution">
    <text evidence="2">The sequence shown here is derived from an EMBL/GenBank/DDBJ whole genome shotgun (WGS) entry which is preliminary data.</text>
</comment>
<evidence type="ECO:0000313" key="2">
    <source>
        <dbReference type="EMBL" id="TQS43736.1"/>
    </source>
</evidence>
<reference evidence="2 3" key="1">
    <citation type="submission" date="2019-07" db="EMBL/GenBank/DDBJ databases">
        <title>Cryptosporangium phraense sp. nov., isolated from plant litter.</title>
        <authorList>
            <person name="Suriyachadkun C."/>
        </authorList>
    </citation>
    <scope>NUCLEOTIDE SEQUENCE [LARGE SCALE GENOMIC DNA]</scope>
    <source>
        <strain evidence="2 3">A-T 5661</strain>
    </source>
</reference>
<dbReference type="AlphaFoldDB" id="A0A545AQY6"/>
<accession>A0A545AQY6</accession>
<dbReference type="InParanoid" id="A0A545AQY6"/>
<evidence type="ECO:0000313" key="3">
    <source>
        <dbReference type="Proteomes" id="UP000317982"/>
    </source>
</evidence>
<keyword evidence="1" id="KW-1133">Transmembrane helix</keyword>
<dbReference type="SUPFAM" id="SSF57938">
    <property type="entry name" value="DnaJ/Hsp40 cysteine-rich domain"/>
    <property type="match status" value="1"/>
</dbReference>
<organism evidence="2 3">
    <name type="scientific">Cryptosporangium phraense</name>
    <dbReference type="NCBI Taxonomy" id="2593070"/>
    <lineage>
        <taxon>Bacteria</taxon>
        <taxon>Bacillati</taxon>
        <taxon>Actinomycetota</taxon>
        <taxon>Actinomycetes</taxon>
        <taxon>Cryptosporangiales</taxon>
        <taxon>Cryptosporangiaceae</taxon>
        <taxon>Cryptosporangium</taxon>
    </lineage>
</organism>
<sequence length="94" mass="9952">MPETALATSFALLTATSTGVGGAALARLIVLAFVAGAVLWFAWRLSLRKNPYTACRSCKGHGMKHGRVFTRAMRHCGGCGGSGHVLRVGARDHR</sequence>
<dbReference type="EMBL" id="VIRS01000011">
    <property type="protein sequence ID" value="TQS43736.1"/>
    <property type="molecule type" value="Genomic_DNA"/>
</dbReference>
<keyword evidence="1" id="KW-0812">Transmembrane</keyword>
<proteinExistence type="predicted"/>
<dbReference type="RefSeq" id="WP_142705649.1">
    <property type="nucleotide sequence ID" value="NZ_VIRS01000011.1"/>
</dbReference>
<feature type="transmembrane region" description="Helical" evidence="1">
    <location>
        <begin position="29"/>
        <end position="47"/>
    </location>
</feature>
<keyword evidence="3" id="KW-1185">Reference proteome</keyword>
<dbReference type="Proteomes" id="UP000317982">
    <property type="component" value="Unassembled WGS sequence"/>
</dbReference>
<protein>
    <submittedName>
        <fullName evidence="2">Uncharacterized protein</fullName>
    </submittedName>
</protein>
<dbReference type="OrthoDB" id="3830147at2"/>
<gene>
    <name evidence="2" type="ORF">FL583_17005</name>
</gene>